<dbReference type="PRINTS" id="PR00099">
    <property type="entry name" value="CPSGATASE"/>
</dbReference>
<evidence type="ECO:0000313" key="10">
    <source>
        <dbReference type="EMBL" id="MDD1146732.1"/>
    </source>
</evidence>
<dbReference type="PANTHER" id="PTHR43418">
    <property type="entry name" value="MULTIFUNCTIONAL TRYPTOPHAN BIOSYNTHESIS PROTEIN-RELATED"/>
    <property type="match status" value="1"/>
</dbReference>
<accession>A0ABT5PXT2</accession>
<dbReference type="Proteomes" id="UP001217610">
    <property type="component" value="Unassembled WGS sequence"/>
</dbReference>
<dbReference type="CDD" id="cd01744">
    <property type="entry name" value="GATase1_CPSase"/>
    <property type="match status" value="1"/>
</dbReference>
<name>A0ABT5PXT2_9PSED</name>
<evidence type="ECO:0000256" key="5">
    <source>
        <dbReference type="ARBA" id="ARBA00022840"/>
    </source>
</evidence>
<dbReference type="Pfam" id="PF00117">
    <property type="entry name" value="GATase"/>
    <property type="match status" value="1"/>
</dbReference>
<dbReference type="PANTHER" id="PTHR43418:SF7">
    <property type="entry name" value="CARBAMOYL-PHOSPHATE SYNTHASE SMALL CHAIN"/>
    <property type="match status" value="1"/>
</dbReference>
<feature type="binding site" evidence="8">
    <location>
        <position position="243"/>
    </location>
    <ligand>
        <name>L-glutamine</name>
        <dbReference type="ChEBI" id="CHEBI:58359"/>
    </ligand>
</feature>
<comment type="caution">
    <text evidence="10">The sequence shown here is derived from an EMBL/GenBank/DDBJ whole genome shotgun (WGS) entry which is preliminary data.</text>
</comment>
<proteinExistence type="inferred from homology"/>
<sequence length="378" mass="40625">MTKPAILALADGSIFRGEAIGADGQTVGEVVFNTAMTGYQEILTDPSYAQQIVTLTYPHIGNTGTTPEDAESDRVWSAGLVIRDLPLVASNWRNTLSLSDYLKANNVVAIAGIDTRRLTRILREKGAQNGCIMAGDNISEEAAIAAARGFPGLKGMDLAKVVSTKQSYEWRSTVWDLKTDSHATIEAADLPYHVVAYDFGVKLNILRMLVERGCRVTVVPAQTPASDVLALNPDGVFLSNGPGDPEPCDYAIKAIKEILETEIPVFGICLGHQLLALASGAKTLKMGHGHHGANHPVQDLDTGVVMITSQNHGFAVDEATLPGNVRAIHKSLFDGTLQGIERTDKSAFSFQGHPEASPGPNDVAPLFDRFINEMAKRR</sequence>
<dbReference type="Pfam" id="PF00988">
    <property type="entry name" value="CPSase_sm_chain"/>
    <property type="match status" value="1"/>
</dbReference>
<dbReference type="Gene3D" id="3.40.50.880">
    <property type="match status" value="1"/>
</dbReference>
<feature type="binding site" evidence="8">
    <location>
        <position position="273"/>
    </location>
    <ligand>
        <name>L-glutamine</name>
        <dbReference type="ChEBI" id="CHEBI:58359"/>
    </ligand>
</feature>
<keyword evidence="11" id="KW-1185">Reference proteome</keyword>
<dbReference type="InterPro" id="IPR006274">
    <property type="entry name" value="CarbamoylP_synth_ssu"/>
</dbReference>
<protein>
    <recommendedName>
        <fullName evidence="8">Carbamoyl phosphate synthase small chain</fullName>
        <ecNumber evidence="8">6.3.5.5</ecNumber>
    </recommendedName>
    <alternativeName>
        <fullName evidence="8">Carbamoyl phosphate synthetase glutamine chain</fullName>
    </alternativeName>
</protein>
<evidence type="ECO:0000256" key="1">
    <source>
        <dbReference type="ARBA" id="ARBA00005077"/>
    </source>
</evidence>
<comment type="subunit">
    <text evidence="8">Composed of two chains; the small (or glutamine) chain promotes the hydrolysis of glutamine to ammonia, which is used by the large (or ammonia) chain to synthesize carbamoyl phosphate. Tetramer of heterodimers (alpha,beta)4.</text>
</comment>
<feature type="active site" description="Nucleophile" evidence="8">
    <location>
        <position position="269"/>
    </location>
</feature>
<dbReference type="EMBL" id="JAMDGR010000001">
    <property type="protein sequence ID" value="MDD1146732.1"/>
    <property type="molecule type" value="Genomic_DNA"/>
</dbReference>
<feature type="binding site" evidence="8">
    <location>
        <position position="47"/>
    </location>
    <ligand>
        <name>L-glutamine</name>
        <dbReference type="ChEBI" id="CHEBI:58359"/>
    </ligand>
</feature>
<dbReference type="NCBIfam" id="TIGR01368">
    <property type="entry name" value="CPSaseIIsmall"/>
    <property type="match status" value="1"/>
</dbReference>
<dbReference type="NCBIfam" id="NF009475">
    <property type="entry name" value="PRK12838.1"/>
    <property type="match status" value="1"/>
</dbReference>
<dbReference type="RefSeq" id="WP_102861079.1">
    <property type="nucleotide sequence ID" value="NZ_JAMDGR010000001.1"/>
</dbReference>
<keyword evidence="5 8" id="KW-0067">ATP-binding</keyword>
<feature type="active site" evidence="8">
    <location>
        <position position="353"/>
    </location>
</feature>
<reference evidence="10 11" key="1">
    <citation type="submission" date="2022-05" db="EMBL/GenBank/DDBJ databases">
        <title>Novel Pseudomonas spp. Isolated from a Rainbow Trout Aquaculture Facility.</title>
        <authorList>
            <person name="Testerman T."/>
            <person name="Graf J."/>
        </authorList>
    </citation>
    <scope>NUCLEOTIDE SEQUENCE [LARGE SCALE GENOMIC DNA]</scope>
    <source>
        <strain evidence="10 11">ID357</strain>
    </source>
</reference>
<dbReference type="EC" id="6.3.5.5" evidence="8"/>
<dbReference type="InterPro" id="IPR002474">
    <property type="entry name" value="CarbamoylP_synth_ssu_N"/>
</dbReference>
<comment type="pathway">
    <text evidence="8">Pyrimidine metabolism; UMP biosynthesis via de novo pathway; (S)-dihydroorotate from bicarbonate: step 1/3.</text>
</comment>
<comment type="catalytic activity">
    <reaction evidence="7 8">
        <text>hydrogencarbonate + L-glutamine + 2 ATP + H2O = carbamoyl phosphate + L-glutamate + 2 ADP + phosphate + 2 H(+)</text>
        <dbReference type="Rhea" id="RHEA:18633"/>
        <dbReference type="ChEBI" id="CHEBI:15377"/>
        <dbReference type="ChEBI" id="CHEBI:15378"/>
        <dbReference type="ChEBI" id="CHEBI:17544"/>
        <dbReference type="ChEBI" id="CHEBI:29985"/>
        <dbReference type="ChEBI" id="CHEBI:30616"/>
        <dbReference type="ChEBI" id="CHEBI:43474"/>
        <dbReference type="ChEBI" id="CHEBI:58228"/>
        <dbReference type="ChEBI" id="CHEBI:58359"/>
        <dbReference type="ChEBI" id="CHEBI:456216"/>
        <dbReference type="EC" id="6.3.5.5"/>
    </reaction>
</comment>
<evidence type="ECO:0000256" key="8">
    <source>
        <dbReference type="HAMAP-Rule" id="MF_01209"/>
    </source>
</evidence>
<feature type="binding site" evidence="8">
    <location>
        <position position="270"/>
    </location>
    <ligand>
        <name>L-glutamine</name>
        <dbReference type="ChEBI" id="CHEBI:58359"/>
    </ligand>
</feature>
<keyword evidence="8" id="KW-0028">Amino-acid biosynthesis</keyword>
<evidence type="ECO:0000256" key="3">
    <source>
        <dbReference type="ARBA" id="ARBA00022598"/>
    </source>
</evidence>
<dbReference type="PRINTS" id="PR00096">
    <property type="entry name" value="GATASE"/>
</dbReference>
<feature type="binding site" evidence="8">
    <location>
        <position position="314"/>
    </location>
    <ligand>
        <name>L-glutamine</name>
        <dbReference type="ChEBI" id="CHEBI:58359"/>
    </ligand>
</feature>
<organism evidence="10 11">
    <name type="scientific">Pseudomonas idahonensis</name>
    <dbReference type="NCBI Taxonomy" id="2942628"/>
    <lineage>
        <taxon>Bacteria</taxon>
        <taxon>Pseudomonadati</taxon>
        <taxon>Pseudomonadota</taxon>
        <taxon>Gammaproteobacteria</taxon>
        <taxon>Pseudomonadales</taxon>
        <taxon>Pseudomonadaceae</taxon>
        <taxon>Pseudomonas</taxon>
    </lineage>
</organism>
<feature type="region of interest" description="CPSase" evidence="8">
    <location>
        <begin position="1"/>
        <end position="192"/>
    </location>
</feature>
<comment type="similarity">
    <text evidence="2 8">Belongs to the CarA family.</text>
</comment>
<dbReference type="Gene3D" id="3.50.30.20">
    <property type="entry name" value="Carbamoyl-phosphate synthase small subunit, N-terminal domain"/>
    <property type="match status" value="1"/>
</dbReference>
<dbReference type="InterPro" id="IPR050472">
    <property type="entry name" value="Anth_synth/Amidotransfase"/>
</dbReference>
<dbReference type="SMART" id="SM01097">
    <property type="entry name" value="CPSase_sm_chain"/>
    <property type="match status" value="1"/>
</dbReference>
<dbReference type="HAMAP" id="MF_01209">
    <property type="entry name" value="CPSase_S_chain"/>
    <property type="match status" value="1"/>
</dbReference>
<feature type="binding site" evidence="8">
    <location>
        <position position="241"/>
    </location>
    <ligand>
        <name>L-glutamine</name>
        <dbReference type="ChEBI" id="CHEBI:58359"/>
    </ligand>
</feature>
<gene>
    <name evidence="8 10" type="primary">carA</name>
    <name evidence="10" type="ORF">M5G25_00455</name>
</gene>
<keyword evidence="3 8" id="KW-0436">Ligase</keyword>
<dbReference type="GO" id="GO:0004088">
    <property type="term" value="F:carbamoyl-phosphate synthase (glutamine-hydrolyzing) activity"/>
    <property type="evidence" value="ECO:0007669"/>
    <property type="project" value="UniProtKB-EC"/>
</dbReference>
<dbReference type="InterPro" id="IPR017926">
    <property type="entry name" value="GATASE"/>
</dbReference>
<dbReference type="InterPro" id="IPR035686">
    <property type="entry name" value="CPSase_GATase1"/>
</dbReference>
<keyword evidence="6 8" id="KW-0315">Glutamine amidotransferase</keyword>
<keyword evidence="4 8" id="KW-0547">Nucleotide-binding</keyword>
<dbReference type="SUPFAM" id="SSF52021">
    <property type="entry name" value="Carbamoyl phosphate synthetase, small subunit N-terminal domain"/>
    <property type="match status" value="1"/>
</dbReference>
<dbReference type="InterPro" id="IPR029062">
    <property type="entry name" value="Class_I_gatase-like"/>
</dbReference>
<comment type="catalytic activity">
    <reaction evidence="8">
        <text>L-glutamine + H2O = L-glutamate + NH4(+)</text>
        <dbReference type="Rhea" id="RHEA:15889"/>
        <dbReference type="ChEBI" id="CHEBI:15377"/>
        <dbReference type="ChEBI" id="CHEBI:28938"/>
        <dbReference type="ChEBI" id="CHEBI:29985"/>
        <dbReference type="ChEBI" id="CHEBI:58359"/>
    </reaction>
</comment>
<evidence type="ECO:0000313" key="11">
    <source>
        <dbReference type="Proteomes" id="UP001217610"/>
    </source>
</evidence>
<evidence type="ECO:0000256" key="2">
    <source>
        <dbReference type="ARBA" id="ARBA00007800"/>
    </source>
</evidence>
<evidence type="ECO:0000256" key="4">
    <source>
        <dbReference type="ARBA" id="ARBA00022741"/>
    </source>
</evidence>
<feature type="active site" evidence="8">
    <location>
        <position position="355"/>
    </location>
</feature>
<dbReference type="PROSITE" id="PS51273">
    <property type="entry name" value="GATASE_TYPE_1"/>
    <property type="match status" value="1"/>
</dbReference>
<feature type="binding site" evidence="8">
    <location>
        <position position="313"/>
    </location>
    <ligand>
        <name>L-glutamine</name>
        <dbReference type="ChEBI" id="CHEBI:58359"/>
    </ligand>
</feature>
<dbReference type="InterPro" id="IPR036480">
    <property type="entry name" value="CarbP_synth_ssu_N_sf"/>
</dbReference>
<keyword evidence="8" id="KW-0665">Pyrimidine biosynthesis</keyword>
<evidence type="ECO:0000259" key="9">
    <source>
        <dbReference type="SMART" id="SM01097"/>
    </source>
</evidence>
<comment type="pathway">
    <text evidence="1 8">Amino-acid biosynthesis; L-arginine biosynthesis; carbamoyl phosphate from bicarbonate: step 1/1.</text>
</comment>
<feature type="binding site" evidence="8">
    <location>
        <position position="311"/>
    </location>
    <ligand>
        <name>L-glutamine</name>
        <dbReference type="ChEBI" id="CHEBI:58359"/>
    </ligand>
</feature>
<evidence type="ECO:0000256" key="7">
    <source>
        <dbReference type="ARBA" id="ARBA00048816"/>
    </source>
</evidence>
<evidence type="ECO:0000256" key="6">
    <source>
        <dbReference type="ARBA" id="ARBA00022962"/>
    </source>
</evidence>
<comment type="function">
    <text evidence="8">Small subunit of the glutamine-dependent carbamoyl phosphate synthetase (CPSase). CPSase catalyzes the formation of carbamoyl phosphate from the ammonia moiety of glutamine, carbonate, and phosphate donated by ATP, constituting the first step of 2 biosynthetic pathways, one leading to arginine and/or urea and the other to pyrimidine nucleotides. The small subunit (glutamine amidotransferase) binds and cleaves glutamine to supply the large subunit with the substrate ammonia.</text>
</comment>
<dbReference type="SUPFAM" id="SSF52317">
    <property type="entry name" value="Class I glutamine amidotransferase-like"/>
    <property type="match status" value="1"/>
</dbReference>
<feature type="domain" description="Carbamoyl-phosphate synthase small subunit N-terminal" evidence="9">
    <location>
        <begin position="3"/>
        <end position="133"/>
    </location>
</feature>
<keyword evidence="8" id="KW-0055">Arginine biosynthesis</keyword>